<dbReference type="OMA" id="HAHDHCH"/>
<proteinExistence type="evidence at protein level"/>
<accession>P72321</accession>
<dbReference type="PDB" id="6HK5">
    <property type="method" value="X-ray"/>
    <property type="resolution" value="2.04 A"/>
    <property type="chains" value="A/B/C/D/E/F/G/H=1-68"/>
</dbReference>
<dbReference type="EMBL" id="U65510">
    <property type="protein sequence ID" value="AAC45126.1"/>
    <property type="molecule type" value="Genomic_DNA"/>
</dbReference>
<evidence type="ECO:0000313" key="2">
    <source>
        <dbReference type="EMBL" id="AAC45126.1"/>
    </source>
</evidence>
<evidence type="ECO:0007829" key="3">
    <source>
        <dbReference type="PDB" id="6HK5"/>
    </source>
</evidence>
<gene>
    <name evidence="2" type="primary">cooJ</name>
</gene>
<feature type="compositionally biased region" description="Basic and acidic residues" evidence="1">
    <location>
        <begin position="90"/>
        <end position="115"/>
    </location>
</feature>
<feature type="binding site" evidence="3">
    <location>
        <position position="21"/>
    </location>
    <ligand>
        <name>Ca(2+)</name>
        <dbReference type="ChEBI" id="CHEBI:29108"/>
    </ligand>
</feature>
<evidence type="ECO:0000256" key="1">
    <source>
        <dbReference type="SAM" id="MobiDB-lite"/>
    </source>
</evidence>
<sequence length="115" mass="12582">MTESPERGRKRLGIYLAHFLDHVEGHMGEIGVQRDALAEDARLGALIDRALADMAVARASLNAVLRDLDGEAPAPASPEAVHSPFHSHAHSHDHDHAHGHSHDHAHDHCHCHDHP</sequence>
<dbReference type="AlphaFoldDB" id="P72321"/>
<dbReference type="RefSeq" id="WP_011389184.1">
    <property type="nucleotide sequence ID" value="NZ_CP077803.1"/>
</dbReference>
<dbReference type="PIR" id="T51324">
    <property type="entry name" value="T51324"/>
</dbReference>
<feature type="binding site" evidence="3">
    <location>
        <position position="24"/>
    </location>
    <ligand>
        <name>Ca(2+)</name>
        <dbReference type="ChEBI" id="CHEBI:29108"/>
    </ligand>
</feature>
<keyword evidence="3" id="KW-0002">3D-structure</keyword>
<reference evidence="2" key="1">
    <citation type="journal article" date="1997" name="J. Bacteriol.">
        <title>In vivo nickel insertion into the carbon monoxide dehydrogenase of Rhodospirillum rubrum: molecular and physiological characterization of cooCTJ.</title>
        <authorList>
            <person name="Kerby R.L."/>
            <person name="Ludden P.W."/>
            <person name="Roberts G.P."/>
        </authorList>
    </citation>
    <scope>NUCLEOTIDE SEQUENCE</scope>
    <source>
        <strain evidence="2">UR1</strain>
    </source>
</reference>
<reference evidence="3" key="2">
    <citation type="journal article" date="2019" name="J. Biol. Chem.">
        <title>The carbon monoxide dehydrogenase accessory protein CooJ is a histidine-rich multidomain dimer containing an unexpected Ni(II)-binding site.</title>
        <authorList>
            <person name="Alfano M."/>
            <person name="Perard J."/>
            <person name="Carpentier P."/>
            <person name="Basset C."/>
            <person name="Zambelli B."/>
            <person name="Timm J."/>
            <person name="Crouzy S."/>
            <person name="Ciurli S."/>
            <person name="Cavazza C."/>
        </authorList>
    </citation>
    <scope>X-RAY CRYSTALLOGRAPHY (2.04 ANGSTROMS) OF 1-68 IN COMPLEX WITH CA(2+)</scope>
</reference>
<keyword evidence="3" id="KW-0479">Metal-binding</keyword>
<dbReference type="GO" id="GO:0046872">
    <property type="term" value="F:metal ion binding"/>
    <property type="evidence" value="ECO:0007669"/>
    <property type="project" value="UniProtKB-KW"/>
</dbReference>
<dbReference type="SMR" id="P72321"/>
<name>P72321_RHORU</name>
<feature type="region of interest" description="Disordered" evidence="1">
    <location>
        <begin position="70"/>
        <end position="115"/>
    </location>
</feature>
<dbReference type="PDBsum" id="6HK5"/>
<dbReference type="BioCyc" id="MetaCyc:MONOMER-16463"/>
<organism evidence="2">
    <name type="scientific">Rhodospirillum rubrum</name>
    <dbReference type="NCBI Taxonomy" id="1085"/>
    <lineage>
        <taxon>Bacteria</taxon>
        <taxon>Pseudomonadati</taxon>
        <taxon>Pseudomonadota</taxon>
        <taxon>Alphaproteobacteria</taxon>
        <taxon>Rhodospirillales</taxon>
        <taxon>Rhodospirillaceae</taxon>
        <taxon>Rhodospirillum</taxon>
    </lineage>
</organism>
<keyword evidence="3" id="KW-0106">Calcium</keyword>
<protein>
    <submittedName>
        <fullName evidence="2">CooJ</fullName>
    </submittedName>
</protein>